<dbReference type="Proteomes" id="UP001515480">
    <property type="component" value="Unassembled WGS sequence"/>
</dbReference>
<protein>
    <recommendedName>
        <fullName evidence="3">Leucine-rich repeat domain-containing protein</fullName>
    </recommendedName>
</protein>
<gene>
    <name evidence="1" type="ORF">AB1Y20_012704</name>
</gene>
<dbReference type="InterPro" id="IPR032675">
    <property type="entry name" value="LRR_dom_sf"/>
</dbReference>
<dbReference type="SUPFAM" id="SSF52058">
    <property type="entry name" value="L domain-like"/>
    <property type="match status" value="1"/>
</dbReference>
<evidence type="ECO:0008006" key="3">
    <source>
        <dbReference type="Google" id="ProtNLM"/>
    </source>
</evidence>
<dbReference type="InterPro" id="IPR053139">
    <property type="entry name" value="Surface_bspA-like"/>
</dbReference>
<sequence>MLSRSTRLPIDSACNRMILYPVYNVDDPAALRLAASPLRSLRFTAEEAALSEAHRRATHRAPGAWRALARAWFAGAAPLALDLAALGIDVAAADALAAALPARGATILFRGDLATLVELCAALHHARVTLVAHSAAREEIWGDVRLPVGLHAIGDRAFEDCAELQSVAFPPGMQTIGDRAFAECTGLQSVTFENGLATIGDYAFERCTELHTVAFSSGLRTIGDHAFTECTALTSVAFPAGVEAIGARAFEDSEHS</sequence>
<name>A0AB34ILJ9_PRYPA</name>
<dbReference type="PANTHER" id="PTHR45661">
    <property type="entry name" value="SURFACE ANTIGEN"/>
    <property type="match status" value="1"/>
</dbReference>
<dbReference type="InterPro" id="IPR026906">
    <property type="entry name" value="LRR_5"/>
</dbReference>
<dbReference type="PANTHER" id="PTHR45661:SF3">
    <property type="entry name" value="IG-LIKE DOMAIN-CONTAINING PROTEIN"/>
    <property type="match status" value="1"/>
</dbReference>
<dbReference type="Pfam" id="PF13306">
    <property type="entry name" value="LRR_5"/>
    <property type="match status" value="1"/>
</dbReference>
<keyword evidence="2" id="KW-1185">Reference proteome</keyword>
<proteinExistence type="predicted"/>
<organism evidence="1 2">
    <name type="scientific">Prymnesium parvum</name>
    <name type="common">Toxic golden alga</name>
    <dbReference type="NCBI Taxonomy" id="97485"/>
    <lineage>
        <taxon>Eukaryota</taxon>
        <taxon>Haptista</taxon>
        <taxon>Haptophyta</taxon>
        <taxon>Prymnesiophyceae</taxon>
        <taxon>Prymnesiales</taxon>
        <taxon>Prymnesiaceae</taxon>
        <taxon>Prymnesium</taxon>
    </lineage>
</organism>
<comment type="caution">
    <text evidence="1">The sequence shown here is derived from an EMBL/GenBank/DDBJ whole genome shotgun (WGS) entry which is preliminary data.</text>
</comment>
<dbReference type="EMBL" id="JBGBPQ010000024">
    <property type="protein sequence ID" value="KAL1500027.1"/>
    <property type="molecule type" value="Genomic_DNA"/>
</dbReference>
<dbReference type="Gene3D" id="3.80.10.10">
    <property type="entry name" value="Ribonuclease Inhibitor"/>
    <property type="match status" value="1"/>
</dbReference>
<reference evidence="1 2" key="1">
    <citation type="journal article" date="2024" name="Science">
        <title>Giant polyketide synthase enzymes in the biosynthesis of giant marine polyether toxins.</title>
        <authorList>
            <person name="Fallon T.R."/>
            <person name="Shende V.V."/>
            <person name="Wierzbicki I.H."/>
            <person name="Pendleton A.L."/>
            <person name="Watervoot N.F."/>
            <person name="Auber R.P."/>
            <person name="Gonzalez D.J."/>
            <person name="Wisecaver J.H."/>
            <person name="Moore B.S."/>
        </authorList>
    </citation>
    <scope>NUCLEOTIDE SEQUENCE [LARGE SCALE GENOMIC DNA]</scope>
    <source>
        <strain evidence="1 2">12B1</strain>
    </source>
</reference>
<accession>A0AB34ILJ9</accession>
<evidence type="ECO:0000313" key="1">
    <source>
        <dbReference type="EMBL" id="KAL1500027.1"/>
    </source>
</evidence>
<dbReference type="AlphaFoldDB" id="A0AB34ILJ9"/>
<evidence type="ECO:0000313" key="2">
    <source>
        <dbReference type="Proteomes" id="UP001515480"/>
    </source>
</evidence>